<dbReference type="EMBL" id="QKYT01002189">
    <property type="protein sequence ID" value="RIA78741.1"/>
    <property type="molecule type" value="Genomic_DNA"/>
</dbReference>
<evidence type="ECO:0000313" key="2">
    <source>
        <dbReference type="Proteomes" id="UP000265703"/>
    </source>
</evidence>
<dbReference type="STRING" id="658196.A0A397S7N6"/>
<organism evidence="1 2">
    <name type="scientific">Glomus cerebriforme</name>
    <dbReference type="NCBI Taxonomy" id="658196"/>
    <lineage>
        <taxon>Eukaryota</taxon>
        <taxon>Fungi</taxon>
        <taxon>Fungi incertae sedis</taxon>
        <taxon>Mucoromycota</taxon>
        <taxon>Glomeromycotina</taxon>
        <taxon>Glomeromycetes</taxon>
        <taxon>Glomerales</taxon>
        <taxon>Glomeraceae</taxon>
        <taxon>Glomus</taxon>
    </lineage>
</organism>
<sequence length="101" mass="11440">MSNIKDEVVKLFERLRIPTYLLFVDGNATDTGIEQLASAFKIQAELALEELQKLIRNATDRELDDDKTIKIIVTCATFIEEALWTSPDINKNAIGKVIFQI</sequence>
<gene>
    <name evidence="1" type="ORF">C1645_842452</name>
</gene>
<comment type="caution">
    <text evidence="1">The sequence shown here is derived from an EMBL/GenBank/DDBJ whole genome shotgun (WGS) entry which is preliminary data.</text>
</comment>
<dbReference type="Proteomes" id="UP000265703">
    <property type="component" value="Unassembled WGS sequence"/>
</dbReference>
<proteinExistence type="predicted"/>
<reference evidence="1 2" key="1">
    <citation type="submission" date="2018-06" db="EMBL/GenBank/DDBJ databases">
        <title>Comparative genomics reveals the genomic features of Rhizophagus irregularis, R. cerebriforme, R. diaphanum and Gigaspora rosea, and their symbiotic lifestyle signature.</title>
        <authorList>
            <person name="Morin E."/>
            <person name="San Clemente H."/>
            <person name="Chen E.C.H."/>
            <person name="De La Providencia I."/>
            <person name="Hainaut M."/>
            <person name="Kuo A."/>
            <person name="Kohler A."/>
            <person name="Murat C."/>
            <person name="Tang N."/>
            <person name="Roy S."/>
            <person name="Loubradou J."/>
            <person name="Henrissat B."/>
            <person name="Grigoriev I.V."/>
            <person name="Corradi N."/>
            <person name="Roux C."/>
            <person name="Martin F.M."/>
        </authorList>
    </citation>
    <scope>NUCLEOTIDE SEQUENCE [LARGE SCALE GENOMIC DNA]</scope>
    <source>
        <strain evidence="1 2">DAOM 227022</strain>
    </source>
</reference>
<dbReference type="AlphaFoldDB" id="A0A397S7N6"/>
<protein>
    <submittedName>
        <fullName evidence="1">Uncharacterized protein</fullName>
    </submittedName>
</protein>
<accession>A0A397S7N6</accession>
<evidence type="ECO:0000313" key="1">
    <source>
        <dbReference type="EMBL" id="RIA78741.1"/>
    </source>
</evidence>
<keyword evidence="2" id="KW-1185">Reference proteome</keyword>
<name>A0A397S7N6_9GLOM</name>